<reference evidence="2" key="1">
    <citation type="submission" date="2020-06" db="EMBL/GenBank/DDBJ databases">
        <title>Draft genome of Bugula neritina, a colonial animal packing powerful symbionts and potential medicines.</title>
        <authorList>
            <person name="Rayko M."/>
        </authorList>
    </citation>
    <scope>NUCLEOTIDE SEQUENCE [LARGE SCALE GENOMIC DNA]</scope>
    <source>
        <strain evidence="2">Kwan_BN1</strain>
    </source>
</reference>
<evidence type="ECO:0000313" key="2">
    <source>
        <dbReference type="EMBL" id="KAF6018080.1"/>
    </source>
</evidence>
<feature type="region of interest" description="Disordered" evidence="1">
    <location>
        <begin position="61"/>
        <end position="86"/>
    </location>
</feature>
<feature type="compositionally biased region" description="Polar residues" evidence="1">
    <location>
        <begin position="69"/>
        <end position="80"/>
    </location>
</feature>
<evidence type="ECO:0000313" key="3">
    <source>
        <dbReference type="Proteomes" id="UP000593567"/>
    </source>
</evidence>
<dbReference type="Proteomes" id="UP000593567">
    <property type="component" value="Unassembled WGS sequence"/>
</dbReference>
<protein>
    <submittedName>
        <fullName evidence="2">Uncharacterized protein</fullName>
    </submittedName>
</protein>
<organism evidence="2 3">
    <name type="scientific">Bugula neritina</name>
    <name type="common">Brown bryozoan</name>
    <name type="synonym">Sertularia neritina</name>
    <dbReference type="NCBI Taxonomy" id="10212"/>
    <lineage>
        <taxon>Eukaryota</taxon>
        <taxon>Metazoa</taxon>
        <taxon>Spiralia</taxon>
        <taxon>Lophotrochozoa</taxon>
        <taxon>Bryozoa</taxon>
        <taxon>Gymnolaemata</taxon>
        <taxon>Cheilostomatida</taxon>
        <taxon>Flustrina</taxon>
        <taxon>Buguloidea</taxon>
        <taxon>Bugulidae</taxon>
        <taxon>Bugula</taxon>
    </lineage>
</organism>
<accession>A0A7J7IW64</accession>
<evidence type="ECO:0000256" key="1">
    <source>
        <dbReference type="SAM" id="MobiDB-lite"/>
    </source>
</evidence>
<dbReference type="EMBL" id="VXIV02003342">
    <property type="protein sequence ID" value="KAF6018080.1"/>
    <property type="molecule type" value="Genomic_DNA"/>
</dbReference>
<sequence length="86" mass="9546">MEYCSLPKAFFLQNVVSVASQHGIMAEVIKLPDQISSIQNVEVISKDVQITDDTKESLAVKEEPILSDQYPTENTNSVTAGNRDLY</sequence>
<dbReference type="AlphaFoldDB" id="A0A7J7IW64"/>
<keyword evidence="3" id="KW-1185">Reference proteome</keyword>
<proteinExistence type="predicted"/>
<comment type="caution">
    <text evidence="2">The sequence shown here is derived from an EMBL/GenBank/DDBJ whole genome shotgun (WGS) entry which is preliminary data.</text>
</comment>
<gene>
    <name evidence="2" type="ORF">EB796_023611</name>
</gene>
<name>A0A7J7IW64_BUGNE</name>